<dbReference type="AlphaFoldDB" id="A0AAQ4FFM4"/>
<protein>
    <recommendedName>
        <fullName evidence="3">HTH psq-type domain-containing protein</fullName>
    </recommendedName>
</protein>
<dbReference type="SUPFAM" id="SSF46689">
    <property type="entry name" value="Homeodomain-like"/>
    <property type="match status" value="1"/>
</dbReference>
<sequence>MASRKRKALSLEEKLDVLNAVDRQPAQKRVDIAKDLGLPPSTLNSIVSKSAEIQGNAASAWTAVSASTAQHCFARCGFRMDGGEETATEAEETEAASHDQELSEALNALGATGVTYDDYVAVDAAVVTSECQSIAEIVADSVASEASDCDDDEEHEPHDSGELADPSFGEAVAALDLLRRYVAPQSDAESNAAFQAIEKRVVFCSERKKRQSTILDCFKT</sequence>
<dbReference type="InterPro" id="IPR007889">
    <property type="entry name" value="HTH_Psq"/>
</dbReference>
<feature type="region of interest" description="Disordered" evidence="2">
    <location>
        <begin position="144"/>
        <end position="166"/>
    </location>
</feature>
<evidence type="ECO:0000256" key="1">
    <source>
        <dbReference type="ARBA" id="ARBA00004123"/>
    </source>
</evidence>
<comment type="caution">
    <text evidence="4">The sequence shown here is derived from an EMBL/GenBank/DDBJ whole genome shotgun (WGS) entry which is preliminary data.</text>
</comment>
<reference evidence="4 5" key="1">
    <citation type="journal article" date="2023" name="Arcadia Sci">
        <title>De novo assembly of a long-read Amblyomma americanum tick genome.</title>
        <authorList>
            <person name="Chou S."/>
            <person name="Poskanzer K.E."/>
            <person name="Rollins M."/>
            <person name="Thuy-Boun P.S."/>
        </authorList>
    </citation>
    <scope>NUCLEOTIDE SEQUENCE [LARGE SCALE GENOMIC DNA]</scope>
    <source>
        <strain evidence="4">F_SG_1</strain>
        <tissue evidence="4">Salivary glands</tissue>
    </source>
</reference>
<keyword evidence="5" id="KW-1185">Reference proteome</keyword>
<dbReference type="Proteomes" id="UP001321473">
    <property type="component" value="Unassembled WGS sequence"/>
</dbReference>
<evidence type="ECO:0000313" key="5">
    <source>
        <dbReference type="Proteomes" id="UP001321473"/>
    </source>
</evidence>
<comment type="subcellular location">
    <subcellularLocation>
        <location evidence="1">Nucleus</location>
    </subcellularLocation>
</comment>
<evidence type="ECO:0000256" key="2">
    <source>
        <dbReference type="SAM" id="MobiDB-lite"/>
    </source>
</evidence>
<gene>
    <name evidence="4" type="ORF">V5799_008190</name>
</gene>
<evidence type="ECO:0000313" key="4">
    <source>
        <dbReference type="EMBL" id="KAK8785448.1"/>
    </source>
</evidence>
<name>A0AAQ4FFM4_AMBAM</name>
<dbReference type="GO" id="GO:0003677">
    <property type="term" value="F:DNA binding"/>
    <property type="evidence" value="ECO:0007669"/>
    <property type="project" value="InterPro"/>
</dbReference>
<dbReference type="InterPro" id="IPR009057">
    <property type="entry name" value="Homeodomain-like_sf"/>
</dbReference>
<feature type="domain" description="HTH psq-type" evidence="3">
    <location>
        <begin position="4"/>
        <end position="51"/>
    </location>
</feature>
<dbReference type="GO" id="GO:0005634">
    <property type="term" value="C:nucleus"/>
    <property type="evidence" value="ECO:0007669"/>
    <property type="project" value="UniProtKB-SubCell"/>
</dbReference>
<dbReference type="Gene3D" id="1.10.10.60">
    <property type="entry name" value="Homeodomain-like"/>
    <property type="match status" value="1"/>
</dbReference>
<dbReference type="EMBL" id="JARKHS020003555">
    <property type="protein sequence ID" value="KAK8785448.1"/>
    <property type="molecule type" value="Genomic_DNA"/>
</dbReference>
<accession>A0AAQ4FFM4</accession>
<evidence type="ECO:0000259" key="3">
    <source>
        <dbReference type="Pfam" id="PF04218"/>
    </source>
</evidence>
<proteinExistence type="predicted"/>
<dbReference type="Pfam" id="PF04218">
    <property type="entry name" value="CENP-B_N"/>
    <property type="match status" value="1"/>
</dbReference>
<organism evidence="4 5">
    <name type="scientific">Amblyomma americanum</name>
    <name type="common">Lone star tick</name>
    <dbReference type="NCBI Taxonomy" id="6943"/>
    <lineage>
        <taxon>Eukaryota</taxon>
        <taxon>Metazoa</taxon>
        <taxon>Ecdysozoa</taxon>
        <taxon>Arthropoda</taxon>
        <taxon>Chelicerata</taxon>
        <taxon>Arachnida</taxon>
        <taxon>Acari</taxon>
        <taxon>Parasitiformes</taxon>
        <taxon>Ixodida</taxon>
        <taxon>Ixodoidea</taxon>
        <taxon>Ixodidae</taxon>
        <taxon>Amblyomminae</taxon>
        <taxon>Amblyomma</taxon>
    </lineage>
</organism>